<evidence type="ECO:0000256" key="4">
    <source>
        <dbReference type="ARBA" id="ARBA00022786"/>
    </source>
</evidence>
<dbReference type="Pfam" id="PF00443">
    <property type="entry name" value="UCH"/>
    <property type="match status" value="1"/>
</dbReference>
<keyword evidence="5 7" id="KW-0378">Hydrolase</keyword>
<proteinExistence type="inferred from homology"/>
<evidence type="ECO:0000256" key="7">
    <source>
        <dbReference type="RuleBase" id="RU366025"/>
    </source>
</evidence>
<name>A0AAQ3Q558_9LILI</name>
<keyword evidence="3 7" id="KW-0645">Protease</keyword>
<accession>A0AAQ3Q558</accession>
<evidence type="ECO:0000256" key="1">
    <source>
        <dbReference type="ARBA" id="ARBA00000707"/>
    </source>
</evidence>
<protein>
    <recommendedName>
        <fullName evidence="7">Ubiquitin carboxyl-terminal hydrolase</fullName>
        <ecNumber evidence="7">3.4.19.12</ecNumber>
    </recommendedName>
</protein>
<sequence>MSDRKVLIFGSFTEEETRLFQRQSIEHVHSLEEPGVQFGSLDFASLSSCEGSTTRPKSHNSSTESKSVLVSNIISDLTCKNASTKVNRPQKGTGNQTNGETISYGQNDEFMEKEKDTLGLMSVHITEREAADSDLPVAPKVQEGWIQASKANSIPKTLTDKRVNVKSILPRGLINLGNLCFLNATLQALLSCSPFVQLLQDLRSGNIPEIGYPTLHAFVEFISEFDMPDDLSAKGSGKGTLESGKSLSPIMFDAVLKRFTPDLTIGTSSRSRQEDAQEFLSFIMDQMHDELLRLDGKFSSTNGGTVPLVSSVEDDGWETVGPKNKSVITRTQSFTPSRLSAIFGGQLRSVVKARGNKASATVQPFLLLHLDIFPQSVNTIEDALHLFAAPETLEGYRTSAGKAGLVSASKSVKIHKLSKILILHLMRFSYGSRGSTKLHKPVHFPLELVLGRELLVSPSSESRKYELVATITHHGQGPSGGHYTTDAKHSGGHWLHYDDASVTAITANKVLHDQAYVLFYKQL</sequence>
<comment type="similarity">
    <text evidence="2 7">Belongs to the peptidase C19 family.</text>
</comment>
<organism evidence="10 11">
    <name type="scientific">Canna indica</name>
    <name type="common">Indian-shot</name>
    <dbReference type="NCBI Taxonomy" id="4628"/>
    <lineage>
        <taxon>Eukaryota</taxon>
        <taxon>Viridiplantae</taxon>
        <taxon>Streptophyta</taxon>
        <taxon>Embryophyta</taxon>
        <taxon>Tracheophyta</taxon>
        <taxon>Spermatophyta</taxon>
        <taxon>Magnoliopsida</taxon>
        <taxon>Liliopsida</taxon>
        <taxon>Zingiberales</taxon>
        <taxon>Cannaceae</taxon>
        <taxon>Canna</taxon>
    </lineage>
</organism>
<evidence type="ECO:0000256" key="6">
    <source>
        <dbReference type="ARBA" id="ARBA00022807"/>
    </source>
</evidence>
<dbReference type="InterPro" id="IPR038765">
    <property type="entry name" value="Papain-like_cys_pep_sf"/>
</dbReference>
<dbReference type="PROSITE" id="PS00972">
    <property type="entry name" value="USP_1"/>
    <property type="match status" value="1"/>
</dbReference>
<keyword evidence="11" id="KW-1185">Reference proteome</keyword>
<keyword evidence="4 7" id="KW-0833">Ubl conjugation pathway</keyword>
<dbReference type="Gene3D" id="3.90.70.10">
    <property type="entry name" value="Cysteine proteinases"/>
    <property type="match status" value="1"/>
</dbReference>
<dbReference type="Proteomes" id="UP001327560">
    <property type="component" value="Chromosome 2"/>
</dbReference>
<dbReference type="GO" id="GO:0004843">
    <property type="term" value="F:cysteine-type deubiquitinase activity"/>
    <property type="evidence" value="ECO:0007669"/>
    <property type="project" value="UniProtKB-UniRule"/>
</dbReference>
<dbReference type="PANTHER" id="PTHR24006:SF687">
    <property type="entry name" value="UBIQUITIN CARBOXYL-TERMINAL HYDROLASE 10"/>
    <property type="match status" value="1"/>
</dbReference>
<evidence type="ECO:0000259" key="9">
    <source>
        <dbReference type="PROSITE" id="PS50235"/>
    </source>
</evidence>
<dbReference type="PANTHER" id="PTHR24006">
    <property type="entry name" value="UBIQUITIN CARBOXYL-TERMINAL HYDROLASE"/>
    <property type="match status" value="1"/>
</dbReference>
<dbReference type="AlphaFoldDB" id="A0AAQ3Q558"/>
<dbReference type="GO" id="GO:0005634">
    <property type="term" value="C:nucleus"/>
    <property type="evidence" value="ECO:0007669"/>
    <property type="project" value="TreeGrafter"/>
</dbReference>
<dbReference type="EC" id="3.4.19.12" evidence="7"/>
<evidence type="ECO:0000256" key="8">
    <source>
        <dbReference type="SAM" id="MobiDB-lite"/>
    </source>
</evidence>
<dbReference type="EMBL" id="CP136891">
    <property type="protein sequence ID" value="WOK99075.1"/>
    <property type="molecule type" value="Genomic_DNA"/>
</dbReference>
<dbReference type="GO" id="GO:0016579">
    <property type="term" value="P:protein deubiquitination"/>
    <property type="evidence" value="ECO:0007669"/>
    <property type="project" value="InterPro"/>
</dbReference>
<dbReference type="FunFam" id="3.90.70.10:FF:000108">
    <property type="entry name" value="Ubiquitin carboxyl-terminal hydrolase"/>
    <property type="match status" value="1"/>
</dbReference>
<dbReference type="InterPro" id="IPR050164">
    <property type="entry name" value="Peptidase_C19"/>
</dbReference>
<keyword evidence="6 7" id="KW-0788">Thiol protease</keyword>
<feature type="domain" description="USP" evidence="9">
    <location>
        <begin position="171"/>
        <end position="523"/>
    </location>
</feature>
<dbReference type="GO" id="GO:0006508">
    <property type="term" value="P:proteolysis"/>
    <property type="evidence" value="ECO:0007669"/>
    <property type="project" value="UniProtKB-KW"/>
</dbReference>
<dbReference type="GO" id="GO:0005829">
    <property type="term" value="C:cytosol"/>
    <property type="evidence" value="ECO:0007669"/>
    <property type="project" value="TreeGrafter"/>
</dbReference>
<comment type="catalytic activity">
    <reaction evidence="1 7">
        <text>Thiol-dependent hydrolysis of ester, thioester, amide, peptide and isopeptide bonds formed by the C-terminal Gly of ubiquitin (a 76-residue protein attached to proteins as an intracellular targeting signal).</text>
        <dbReference type="EC" id="3.4.19.12"/>
    </reaction>
</comment>
<dbReference type="InterPro" id="IPR028889">
    <property type="entry name" value="USP"/>
</dbReference>
<reference evidence="10 11" key="1">
    <citation type="submission" date="2023-10" db="EMBL/GenBank/DDBJ databases">
        <title>Chromosome-scale genome assembly provides insights into flower coloration mechanisms of Canna indica.</title>
        <authorList>
            <person name="Li C."/>
        </authorList>
    </citation>
    <scope>NUCLEOTIDE SEQUENCE [LARGE SCALE GENOMIC DNA]</scope>
    <source>
        <tissue evidence="10">Flower</tissue>
    </source>
</reference>
<dbReference type="SUPFAM" id="SSF54001">
    <property type="entry name" value="Cysteine proteinases"/>
    <property type="match status" value="1"/>
</dbReference>
<gene>
    <name evidence="10" type="ORF">Cni_G07787</name>
</gene>
<dbReference type="PROSITE" id="PS50235">
    <property type="entry name" value="USP_3"/>
    <property type="match status" value="1"/>
</dbReference>
<evidence type="ECO:0000256" key="3">
    <source>
        <dbReference type="ARBA" id="ARBA00022670"/>
    </source>
</evidence>
<evidence type="ECO:0000313" key="11">
    <source>
        <dbReference type="Proteomes" id="UP001327560"/>
    </source>
</evidence>
<evidence type="ECO:0000256" key="5">
    <source>
        <dbReference type="ARBA" id="ARBA00022801"/>
    </source>
</evidence>
<dbReference type="InterPro" id="IPR001394">
    <property type="entry name" value="Peptidase_C19_UCH"/>
</dbReference>
<dbReference type="PROSITE" id="PS00973">
    <property type="entry name" value="USP_2"/>
    <property type="match status" value="1"/>
</dbReference>
<feature type="region of interest" description="Disordered" evidence="8">
    <location>
        <begin position="84"/>
        <end position="103"/>
    </location>
</feature>
<evidence type="ECO:0000313" key="10">
    <source>
        <dbReference type="EMBL" id="WOK99075.1"/>
    </source>
</evidence>
<evidence type="ECO:0000256" key="2">
    <source>
        <dbReference type="ARBA" id="ARBA00009085"/>
    </source>
</evidence>
<dbReference type="InterPro" id="IPR018200">
    <property type="entry name" value="USP_CS"/>
</dbReference>
<comment type="function">
    <text evidence="7">Recognizes and hydrolyzes the peptide bond at the C-terminal Gly of ubiquitin. Involved in the processing of poly-ubiquitin precursors as well as that of ubiquitinated proteins.</text>
</comment>